<name>A0A0N0IBL3_9GAMM</name>
<evidence type="ECO:0000256" key="3">
    <source>
        <dbReference type="ARBA" id="ARBA00023163"/>
    </source>
</evidence>
<dbReference type="InterPro" id="IPR046335">
    <property type="entry name" value="LacI/GalR-like_sensor"/>
</dbReference>
<dbReference type="SUPFAM" id="SSF53822">
    <property type="entry name" value="Periplasmic binding protein-like I"/>
    <property type="match status" value="1"/>
</dbReference>
<dbReference type="EMBL" id="LGAA01000006">
    <property type="protein sequence ID" value="KPD04012.1"/>
    <property type="molecule type" value="Genomic_DNA"/>
</dbReference>
<dbReference type="PANTHER" id="PTHR30146">
    <property type="entry name" value="LACI-RELATED TRANSCRIPTIONAL REPRESSOR"/>
    <property type="match status" value="1"/>
</dbReference>
<reference evidence="5 6" key="1">
    <citation type="submission" date="2015-07" db="EMBL/GenBank/DDBJ databases">
        <title>ATOL: Assembling a taxonomically balanced genome-scale reconstruction of the evolutionary history of the Enterobacteriaceae.</title>
        <authorList>
            <person name="Plunkett G.III."/>
            <person name="Neeno-Eckwall E.C."/>
            <person name="Glasner J.D."/>
            <person name="Perna N.T."/>
        </authorList>
    </citation>
    <scope>NUCLEOTIDE SEQUENCE [LARGE SCALE GENOMIC DNA]</scope>
    <source>
        <strain evidence="5 6">ATCC 35017</strain>
    </source>
</reference>
<protein>
    <submittedName>
        <fullName evidence="5">Lac operon transcriptional repressor</fullName>
    </submittedName>
</protein>
<dbReference type="SUPFAM" id="SSF47413">
    <property type="entry name" value="lambda repressor-like DNA-binding domains"/>
    <property type="match status" value="1"/>
</dbReference>
<dbReference type="InterPro" id="IPR010982">
    <property type="entry name" value="Lambda_DNA-bd_dom_sf"/>
</dbReference>
<dbReference type="PANTHER" id="PTHR30146:SF153">
    <property type="entry name" value="LACTOSE OPERON REPRESSOR"/>
    <property type="match status" value="1"/>
</dbReference>
<dbReference type="SMART" id="SM00354">
    <property type="entry name" value="HTH_LACI"/>
    <property type="match status" value="1"/>
</dbReference>
<dbReference type="GO" id="GO:0003700">
    <property type="term" value="F:DNA-binding transcription factor activity"/>
    <property type="evidence" value="ECO:0007669"/>
    <property type="project" value="TreeGrafter"/>
</dbReference>
<keyword evidence="6" id="KW-1185">Reference proteome</keyword>
<dbReference type="Gene3D" id="1.10.260.40">
    <property type="entry name" value="lambda repressor-like DNA-binding domains"/>
    <property type="match status" value="1"/>
</dbReference>
<dbReference type="InterPro" id="IPR000843">
    <property type="entry name" value="HTH_LacI"/>
</dbReference>
<dbReference type="Gene3D" id="3.40.50.2300">
    <property type="match status" value="2"/>
</dbReference>
<evidence type="ECO:0000256" key="1">
    <source>
        <dbReference type="ARBA" id="ARBA00023015"/>
    </source>
</evidence>
<dbReference type="PRINTS" id="PR00036">
    <property type="entry name" value="HTHLACI"/>
</dbReference>
<dbReference type="RefSeq" id="WP_053907269.1">
    <property type="nucleotide sequence ID" value="NZ_CAWMUS010000006.1"/>
</dbReference>
<dbReference type="Pfam" id="PF13377">
    <property type="entry name" value="Peripla_BP_3"/>
    <property type="match status" value="1"/>
</dbReference>
<evidence type="ECO:0000313" key="5">
    <source>
        <dbReference type="EMBL" id="KPD04012.1"/>
    </source>
</evidence>
<dbReference type="Pfam" id="PF00356">
    <property type="entry name" value="LacI"/>
    <property type="match status" value="1"/>
</dbReference>
<dbReference type="PROSITE" id="PS00356">
    <property type="entry name" value="HTH_LACI_1"/>
    <property type="match status" value="1"/>
</dbReference>
<sequence length="367" mass="40353">MSQKLTTLNDVAALAGVSYQTVSRVINNSASVAEKTRQKVFSAMETLNYIPNRVAQQLAGKQTYTLGLATIDLALHAPSKIASAVKKHADKLGYSVVISMTQTLDFLDVRKAINELLSQRVDGIVINIPLTQSQAMEIDSLCGETPIAFLDIDPETPLLSIMTNSTEGAEKGARYLLELGHQRIALIQGPTSSISAQLRLKGWIKVLNRENIRPFCLLEGDWSAASGYRLGCEILAYQNRPSAILVANDEMALGVLRALHEAGIDIPHQISVIGYDDTDDSAYFYPPLTTIRQDFELLGCKATEVIIEHLSRRQDPTGSLIRNTHQTILSTELIIRQTTAEYLPAHPANKAQLAQQLHRIAEQLSEL</sequence>
<keyword evidence="1" id="KW-0805">Transcription regulation</keyword>
<evidence type="ECO:0000256" key="2">
    <source>
        <dbReference type="ARBA" id="ARBA00023125"/>
    </source>
</evidence>
<keyword evidence="2" id="KW-0238">DNA-binding</keyword>
<feature type="domain" description="HTH lacI-type" evidence="4">
    <location>
        <begin position="6"/>
        <end position="60"/>
    </location>
</feature>
<dbReference type="CDD" id="cd01574">
    <property type="entry name" value="PBP1_LacI"/>
    <property type="match status" value="1"/>
</dbReference>
<dbReference type="FunFam" id="1.10.260.40:FF:000002">
    <property type="entry name" value="HTH-type transcriptional repressor PurR"/>
    <property type="match status" value="1"/>
</dbReference>
<gene>
    <name evidence="5" type="ORF">M992_0609</name>
</gene>
<dbReference type="PROSITE" id="PS50932">
    <property type="entry name" value="HTH_LACI_2"/>
    <property type="match status" value="1"/>
</dbReference>
<dbReference type="GO" id="GO:0000976">
    <property type="term" value="F:transcription cis-regulatory region binding"/>
    <property type="evidence" value="ECO:0007669"/>
    <property type="project" value="TreeGrafter"/>
</dbReference>
<accession>A0A0N0IBL3</accession>
<dbReference type="AlphaFoldDB" id="A0A0N0IBL3"/>
<dbReference type="Proteomes" id="UP000053226">
    <property type="component" value="Unassembled WGS sequence"/>
</dbReference>
<evidence type="ECO:0000259" key="4">
    <source>
        <dbReference type="PROSITE" id="PS50932"/>
    </source>
</evidence>
<organism evidence="5 6">
    <name type="scientific">Moellerella wisconsensis ATCC 35017</name>
    <dbReference type="NCBI Taxonomy" id="1354267"/>
    <lineage>
        <taxon>Bacteria</taxon>
        <taxon>Pseudomonadati</taxon>
        <taxon>Pseudomonadota</taxon>
        <taxon>Gammaproteobacteria</taxon>
        <taxon>Enterobacterales</taxon>
        <taxon>Morganellaceae</taxon>
        <taxon>Moellerella</taxon>
    </lineage>
</organism>
<evidence type="ECO:0000313" key="6">
    <source>
        <dbReference type="Proteomes" id="UP000053226"/>
    </source>
</evidence>
<comment type="caution">
    <text evidence="5">The sequence shown here is derived from an EMBL/GenBank/DDBJ whole genome shotgun (WGS) entry which is preliminary data.</text>
</comment>
<dbReference type="InterPro" id="IPR028082">
    <property type="entry name" value="Peripla_BP_I"/>
</dbReference>
<dbReference type="CDD" id="cd01392">
    <property type="entry name" value="HTH_LacI"/>
    <property type="match status" value="1"/>
</dbReference>
<keyword evidence="3" id="KW-0804">Transcription</keyword>
<dbReference type="OrthoDB" id="9798934at2"/>
<dbReference type="NCBIfam" id="NF007075">
    <property type="entry name" value="PRK09526.1"/>
    <property type="match status" value="1"/>
</dbReference>
<proteinExistence type="predicted"/>